<comment type="cofactor">
    <cofactor evidence="10">
        <name>[2Fe-2S] cluster</name>
        <dbReference type="ChEBI" id="CHEBI:190135"/>
    </cofactor>
    <text evidence="10">Binds 1 [2Fe-2S] cluster per subunit.</text>
</comment>
<dbReference type="SUPFAM" id="SSF52343">
    <property type="entry name" value="Ferredoxin reductase-like, C-terminal NADP-linked domain"/>
    <property type="match status" value="1"/>
</dbReference>
<dbReference type="PROSITE" id="PS51384">
    <property type="entry name" value="FAD_FR"/>
    <property type="match status" value="1"/>
</dbReference>
<keyword evidence="4 10" id="KW-0479">Metal-binding</keyword>
<dbReference type="InterPro" id="IPR012165">
    <property type="entry name" value="Cyt_c3_hydrogenase_gsu"/>
</dbReference>
<dbReference type="PIRSF" id="PIRSF006816">
    <property type="entry name" value="Cyc3_hyd_g"/>
    <property type="match status" value="1"/>
</dbReference>
<dbReference type="Gene3D" id="2.10.240.10">
    <property type="entry name" value="Dihydroorotate dehydrogenase, electron transfer subunit"/>
    <property type="match status" value="1"/>
</dbReference>
<keyword evidence="1" id="KW-0813">Transport</keyword>
<dbReference type="GO" id="GO:0046872">
    <property type="term" value="F:metal ion binding"/>
    <property type="evidence" value="ECO:0007669"/>
    <property type="project" value="UniProtKB-KW"/>
</dbReference>
<comment type="cofactor">
    <cofactor evidence="9">
        <name>[2Fe-2S] cluster</name>
        <dbReference type="ChEBI" id="CHEBI:190135"/>
    </cofactor>
</comment>
<organism evidence="12 13">
    <name type="scientific">candidate division WOR-3 bacterium</name>
    <dbReference type="NCBI Taxonomy" id="2052148"/>
    <lineage>
        <taxon>Bacteria</taxon>
        <taxon>Bacteria division WOR-3</taxon>
    </lineage>
</organism>
<dbReference type="Pfam" id="PF00175">
    <property type="entry name" value="NAD_binding_1"/>
    <property type="match status" value="1"/>
</dbReference>
<evidence type="ECO:0000256" key="1">
    <source>
        <dbReference type="ARBA" id="ARBA00022448"/>
    </source>
</evidence>
<dbReference type="PRINTS" id="PR00410">
    <property type="entry name" value="PHEHYDRXLASE"/>
</dbReference>
<dbReference type="InterPro" id="IPR037117">
    <property type="entry name" value="Dihydroorotate_DH_ele_sf"/>
</dbReference>
<dbReference type="InterPro" id="IPR017927">
    <property type="entry name" value="FAD-bd_FR_type"/>
</dbReference>
<dbReference type="InterPro" id="IPR039261">
    <property type="entry name" value="FNR_nucleotide-bd"/>
</dbReference>
<keyword evidence="5" id="KW-0274">FAD</keyword>
<keyword evidence="3 10" id="KW-0001">2Fe-2S</keyword>
<evidence type="ECO:0000256" key="9">
    <source>
        <dbReference type="ARBA" id="ARBA00034078"/>
    </source>
</evidence>
<feature type="binding site" evidence="10">
    <location>
        <position position="247"/>
    </location>
    <ligand>
        <name>[2Fe-2S] cluster</name>
        <dbReference type="ChEBI" id="CHEBI:190135"/>
    </ligand>
</feature>
<evidence type="ECO:0000259" key="11">
    <source>
        <dbReference type="PROSITE" id="PS51384"/>
    </source>
</evidence>
<dbReference type="InterPro" id="IPR017938">
    <property type="entry name" value="Riboflavin_synthase-like_b-brl"/>
</dbReference>
<dbReference type="PANTHER" id="PTHR43513">
    <property type="entry name" value="DIHYDROOROTATE DEHYDROGENASE B (NAD(+)), ELECTRON TRANSFER SUBUNIT"/>
    <property type="match status" value="1"/>
</dbReference>
<dbReference type="GO" id="GO:0050660">
    <property type="term" value="F:flavin adenine dinucleotide binding"/>
    <property type="evidence" value="ECO:0007669"/>
    <property type="project" value="InterPro"/>
</dbReference>
<evidence type="ECO:0000256" key="7">
    <source>
        <dbReference type="ARBA" id="ARBA00023004"/>
    </source>
</evidence>
<keyword evidence="2" id="KW-0285">Flavoprotein</keyword>
<feature type="binding site" evidence="10">
    <location>
        <position position="250"/>
    </location>
    <ligand>
        <name>[2Fe-2S] cluster</name>
        <dbReference type="ChEBI" id="CHEBI:190135"/>
    </ligand>
</feature>
<evidence type="ECO:0000256" key="6">
    <source>
        <dbReference type="ARBA" id="ARBA00022982"/>
    </source>
</evidence>
<dbReference type="GO" id="GO:0006221">
    <property type="term" value="P:pyrimidine nucleotide biosynthetic process"/>
    <property type="evidence" value="ECO:0007669"/>
    <property type="project" value="InterPro"/>
</dbReference>
<dbReference type="EMBL" id="QNBE01000018">
    <property type="protein sequence ID" value="RKX71072.1"/>
    <property type="molecule type" value="Genomic_DNA"/>
</dbReference>
<dbReference type="Gene3D" id="2.40.30.10">
    <property type="entry name" value="Translation factors"/>
    <property type="match status" value="1"/>
</dbReference>
<evidence type="ECO:0000256" key="5">
    <source>
        <dbReference type="ARBA" id="ARBA00022827"/>
    </source>
</evidence>
<keyword evidence="6" id="KW-0249">Electron transport</keyword>
<dbReference type="Pfam" id="PF00970">
    <property type="entry name" value="FAD_binding_6"/>
    <property type="match status" value="1"/>
</dbReference>
<evidence type="ECO:0000313" key="12">
    <source>
        <dbReference type="EMBL" id="RKX71072.1"/>
    </source>
</evidence>
<accession>A0A660SKP0</accession>
<sequence length="276" mass="31283">MRDNPYWPIEMVVGRIKVESDDRMLRSFDLRFKDPSQRFDFLPGQFCQLSILGKGEAPFGIASSPDEKDFLRFTVNRVGVVTTALHYLKEGEVIGLRGPLGNHYPVEKFRGEDVVIIGGGFAFTTLRSLLLYLLARREEFGQITVIYGARRPGLLLYRDELFQWEGRSDLRLILTVDKEFPGWNRKVGFVPAVTKEVAPSSKKGWAVVCGPPIMIKYTLPVLSELGFPPERIYTSLERRMKCGIGKCGRCNIGPKYVCIDGPVFSLAELERLPEPY</sequence>
<keyword evidence="8 10" id="KW-0411">Iron-sulfur</keyword>
<dbReference type="Pfam" id="PF10418">
    <property type="entry name" value="DHODB_Fe-S_bind"/>
    <property type="match status" value="1"/>
</dbReference>
<dbReference type="CDD" id="cd06221">
    <property type="entry name" value="sulfite_reductase_like"/>
    <property type="match status" value="1"/>
</dbReference>
<evidence type="ECO:0000256" key="8">
    <source>
        <dbReference type="ARBA" id="ARBA00023014"/>
    </source>
</evidence>
<dbReference type="GO" id="GO:0016491">
    <property type="term" value="F:oxidoreductase activity"/>
    <property type="evidence" value="ECO:0007669"/>
    <property type="project" value="InterPro"/>
</dbReference>
<comment type="caution">
    <text evidence="12">The sequence shown here is derived from an EMBL/GenBank/DDBJ whole genome shotgun (WGS) entry which is preliminary data.</text>
</comment>
<dbReference type="InterPro" id="IPR008333">
    <property type="entry name" value="Cbr1-like_FAD-bd_dom"/>
</dbReference>
<proteinExistence type="predicted"/>
<dbReference type="InterPro" id="IPR050353">
    <property type="entry name" value="PyrK_electron_transfer"/>
</dbReference>
<dbReference type="Gene3D" id="3.40.50.80">
    <property type="entry name" value="Nucleotide-binding domain of ferredoxin-NADP reductase (FNR) module"/>
    <property type="match status" value="1"/>
</dbReference>
<gene>
    <name evidence="12" type="ORF">DRP53_02790</name>
</gene>
<evidence type="ECO:0000313" key="13">
    <source>
        <dbReference type="Proteomes" id="UP000268469"/>
    </source>
</evidence>
<evidence type="ECO:0000256" key="4">
    <source>
        <dbReference type="ARBA" id="ARBA00022723"/>
    </source>
</evidence>
<name>A0A660SKP0_UNCW3</name>
<evidence type="ECO:0000256" key="2">
    <source>
        <dbReference type="ARBA" id="ARBA00022630"/>
    </source>
</evidence>
<feature type="binding site" evidence="10">
    <location>
        <position position="242"/>
    </location>
    <ligand>
        <name>[2Fe-2S] cluster</name>
        <dbReference type="ChEBI" id="CHEBI:190135"/>
    </ligand>
</feature>
<evidence type="ECO:0000256" key="3">
    <source>
        <dbReference type="ARBA" id="ARBA00022714"/>
    </source>
</evidence>
<feature type="domain" description="FAD-binding FR-type" evidence="11">
    <location>
        <begin position="6"/>
        <end position="106"/>
    </location>
</feature>
<dbReference type="PANTHER" id="PTHR43513:SF1">
    <property type="entry name" value="ANAEROBIC SULFITE REDUCTASE SUBUNIT B"/>
    <property type="match status" value="1"/>
</dbReference>
<feature type="binding site" evidence="10">
    <location>
        <position position="258"/>
    </location>
    <ligand>
        <name>[2Fe-2S] cluster</name>
        <dbReference type="ChEBI" id="CHEBI:190135"/>
    </ligand>
</feature>
<keyword evidence="7 10" id="KW-0408">Iron</keyword>
<dbReference type="AlphaFoldDB" id="A0A660SKP0"/>
<dbReference type="SUPFAM" id="SSF63380">
    <property type="entry name" value="Riboflavin synthase domain-like"/>
    <property type="match status" value="1"/>
</dbReference>
<dbReference type="InterPro" id="IPR019480">
    <property type="entry name" value="Dihydroorotate_DH_Fe-S-bd"/>
</dbReference>
<evidence type="ECO:0000256" key="10">
    <source>
        <dbReference type="PIRSR" id="PIRSR006816-2"/>
    </source>
</evidence>
<protein>
    <submittedName>
        <fullName evidence="12">Heterodisulfide reductase subunit F</fullName>
    </submittedName>
</protein>
<dbReference type="InterPro" id="IPR001433">
    <property type="entry name" value="OxRdtase_FAD/NAD-bd"/>
</dbReference>
<dbReference type="Proteomes" id="UP000268469">
    <property type="component" value="Unassembled WGS sequence"/>
</dbReference>
<reference evidence="12 13" key="1">
    <citation type="submission" date="2018-06" db="EMBL/GenBank/DDBJ databases">
        <title>Extensive metabolic versatility and redundancy in microbially diverse, dynamic hydrothermal sediments.</title>
        <authorList>
            <person name="Dombrowski N."/>
            <person name="Teske A."/>
            <person name="Baker B.J."/>
        </authorList>
    </citation>
    <scope>NUCLEOTIDE SEQUENCE [LARGE SCALE GENOMIC DNA]</scope>
    <source>
        <strain evidence="12">B36_G15</strain>
    </source>
</reference>
<dbReference type="GO" id="GO:0051537">
    <property type="term" value="F:2 iron, 2 sulfur cluster binding"/>
    <property type="evidence" value="ECO:0007669"/>
    <property type="project" value="UniProtKB-KW"/>
</dbReference>